<evidence type="ECO:0000256" key="2">
    <source>
        <dbReference type="ARBA" id="ARBA00005811"/>
    </source>
</evidence>
<evidence type="ECO:0000256" key="8">
    <source>
        <dbReference type="SAM" id="Phobius"/>
    </source>
</evidence>
<comment type="subcellular location">
    <subcellularLocation>
        <location evidence="1">Cell membrane</location>
        <topology evidence="1">Single-pass membrane protein</topology>
    </subcellularLocation>
    <subcellularLocation>
        <location evidence="7">Cell membrane</location>
        <topology evidence="7">Single-pass type II membrane protein</topology>
    </subcellularLocation>
</comment>
<protein>
    <submittedName>
        <fullName evidence="9">Biopolymer transporter ExbD</fullName>
    </submittedName>
</protein>
<evidence type="ECO:0000256" key="3">
    <source>
        <dbReference type="ARBA" id="ARBA00022475"/>
    </source>
</evidence>
<dbReference type="Pfam" id="PF02472">
    <property type="entry name" value="ExbD"/>
    <property type="match status" value="1"/>
</dbReference>
<organism evidence="9">
    <name type="scientific">Leptolyngbya sp. NK1-12</name>
    <dbReference type="NCBI Taxonomy" id="2547451"/>
    <lineage>
        <taxon>Bacteria</taxon>
        <taxon>Bacillati</taxon>
        <taxon>Cyanobacteriota</taxon>
        <taxon>Cyanophyceae</taxon>
        <taxon>Leptolyngbyales</taxon>
        <taxon>Leptolyngbyaceae</taxon>
        <taxon>Leptolyngbya group</taxon>
        <taxon>Leptolyngbya</taxon>
    </lineage>
</organism>
<keyword evidence="7" id="KW-0813">Transport</keyword>
<sequence>MRFRNRQADGELPEVNLVPMMDVLMTVLTFFIIVSMTLTGRQITNVTLPQTDGAGVKTENEDKASLVIGLNSENQIVLEDNVIDTNQLSDAMQTFYTEHPDGVVLLKADRDLDYSKVVQLLRTMRDIGGDRVSLAIERQPELD</sequence>
<gene>
    <name evidence="9" type="ORF">HJG54_03315</name>
</gene>
<feature type="transmembrane region" description="Helical" evidence="8">
    <location>
        <begin position="20"/>
        <end position="38"/>
    </location>
</feature>
<dbReference type="PANTHER" id="PTHR30558:SF3">
    <property type="entry name" value="BIOPOLYMER TRANSPORT PROTEIN EXBD-RELATED"/>
    <property type="match status" value="1"/>
</dbReference>
<evidence type="ECO:0000256" key="1">
    <source>
        <dbReference type="ARBA" id="ARBA00004162"/>
    </source>
</evidence>
<proteinExistence type="inferred from homology"/>
<keyword evidence="3" id="KW-1003">Cell membrane</keyword>
<keyword evidence="4 7" id="KW-0812">Transmembrane</keyword>
<dbReference type="GO" id="GO:0005886">
    <property type="term" value="C:plasma membrane"/>
    <property type="evidence" value="ECO:0007669"/>
    <property type="project" value="UniProtKB-SubCell"/>
</dbReference>
<dbReference type="AlphaFoldDB" id="A0AA97AEG1"/>
<name>A0AA97AEG1_9CYAN</name>
<dbReference type="PANTHER" id="PTHR30558">
    <property type="entry name" value="EXBD MEMBRANE COMPONENT OF PMF-DRIVEN MACROMOLECULE IMPORT SYSTEM"/>
    <property type="match status" value="1"/>
</dbReference>
<dbReference type="Gene3D" id="3.30.420.270">
    <property type="match status" value="1"/>
</dbReference>
<evidence type="ECO:0000256" key="4">
    <source>
        <dbReference type="ARBA" id="ARBA00022692"/>
    </source>
</evidence>
<dbReference type="GO" id="GO:0022857">
    <property type="term" value="F:transmembrane transporter activity"/>
    <property type="evidence" value="ECO:0007669"/>
    <property type="project" value="InterPro"/>
</dbReference>
<dbReference type="RefSeq" id="WP_316433353.1">
    <property type="nucleotide sequence ID" value="NZ_CP053586.1"/>
</dbReference>
<dbReference type="EMBL" id="CP053586">
    <property type="protein sequence ID" value="WNZ21990.1"/>
    <property type="molecule type" value="Genomic_DNA"/>
</dbReference>
<evidence type="ECO:0000313" key="9">
    <source>
        <dbReference type="EMBL" id="WNZ21990.1"/>
    </source>
</evidence>
<evidence type="ECO:0000256" key="6">
    <source>
        <dbReference type="ARBA" id="ARBA00023136"/>
    </source>
</evidence>
<keyword evidence="7" id="KW-0653">Protein transport</keyword>
<dbReference type="InterPro" id="IPR003400">
    <property type="entry name" value="ExbD"/>
</dbReference>
<dbReference type="GO" id="GO:0015031">
    <property type="term" value="P:protein transport"/>
    <property type="evidence" value="ECO:0007669"/>
    <property type="project" value="UniProtKB-KW"/>
</dbReference>
<evidence type="ECO:0000256" key="5">
    <source>
        <dbReference type="ARBA" id="ARBA00022989"/>
    </source>
</evidence>
<reference evidence="9" key="1">
    <citation type="submission" date="2020-05" db="EMBL/GenBank/DDBJ databases">
        <authorList>
            <person name="Zhu T."/>
            <person name="Keshari N."/>
            <person name="Lu X."/>
        </authorList>
    </citation>
    <scope>NUCLEOTIDE SEQUENCE</scope>
    <source>
        <strain evidence="9">NK1-12</strain>
    </source>
</reference>
<keyword evidence="6 8" id="KW-0472">Membrane</keyword>
<accession>A0AA97AEG1</accession>
<evidence type="ECO:0000256" key="7">
    <source>
        <dbReference type="RuleBase" id="RU003879"/>
    </source>
</evidence>
<keyword evidence="5 8" id="KW-1133">Transmembrane helix</keyword>
<comment type="similarity">
    <text evidence="2 7">Belongs to the ExbD/TolR family.</text>
</comment>